<organism evidence="2">
    <name type="scientific">Candidatus Heimdallarchaeum endolithica</name>
    <dbReference type="NCBI Taxonomy" id="2876572"/>
    <lineage>
        <taxon>Archaea</taxon>
        <taxon>Promethearchaeati</taxon>
        <taxon>Candidatus Heimdallarchaeota</taxon>
        <taxon>Candidatus Heimdallarchaeia (ex Rinke et al. 2021) (nom. nud.)</taxon>
        <taxon>Candidatus Heimdallarchaeales</taxon>
        <taxon>Candidatus Heimdallarchaeaceae</taxon>
        <taxon>Candidatus Heimdallarchaeum</taxon>
    </lineage>
</organism>
<dbReference type="Pfam" id="PF00496">
    <property type="entry name" value="SBP_bac_5"/>
    <property type="match status" value="1"/>
</dbReference>
<proteinExistence type="predicted"/>
<dbReference type="SUPFAM" id="SSF53850">
    <property type="entry name" value="Periplasmic binding protein-like II"/>
    <property type="match status" value="2"/>
</dbReference>
<dbReference type="Gene3D" id="3.10.105.10">
    <property type="entry name" value="Dipeptide-binding Protein, Domain 3"/>
    <property type="match status" value="2"/>
</dbReference>
<name>A0A9Y1BWD0_9ARCH</name>
<feature type="domain" description="Solute-binding protein family 5" evidence="1">
    <location>
        <begin position="155"/>
        <end position="239"/>
    </location>
</feature>
<dbReference type="Proteomes" id="UP001200513">
    <property type="component" value="Chromosome"/>
</dbReference>
<protein>
    <submittedName>
        <fullName evidence="2">ABC transporter substrate-binding protein</fullName>
    </submittedName>
</protein>
<accession>A0A9Y1BWD0</accession>
<dbReference type="EMBL" id="CP084167">
    <property type="protein sequence ID" value="UJG45004.1"/>
    <property type="molecule type" value="Genomic_DNA"/>
</dbReference>
<sequence>MFISSTTSAARRPLPPEIEVLIADSYYTGRDLYLAFDQIERDAAKCGIRLNLVVQDFYTVATRIFAGDYEAVLYIGLVGSYSDTWDSILETLLFLKDLLYTNNEEFSSLIEELWSLYNNEASDNELLPIFHEIEFLLYDELYIPTFLWYIRETEENRQDLYTFHYIFNCEKIQDKAVRKALMYLTDLDLIIDVIGNHIEFEIHPSSHLFAYSSYHDTFLPDYYYNIGKATSILAHAGYRPAHIK</sequence>
<dbReference type="AlphaFoldDB" id="A0A9Y1BWD0"/>
<reference evidence="2" key="1">
    <citation type="journal article" date="2022" name="Nat. Microbiol.">
        <title>Unique mobile elements and scalable gene flow at the prokaryote-eukaryote boundary revealed by circularized Asgard archaea genomes.</title>
        <authorList>
            <person name="Wu F."/>
            <person name="Speth D.R."/>
            <person name="Philosof A."/>
            <person name="Cremiere A."/>
            <person name="Narayanan A."/>
            <person name="Barco R.A."/>
            <person name="Connon S.A."/>
            <person name="Amend J.P."/>
            <person name="Antoshechkin I.A."/>
            <person name="Orphan V.J."/>
        </authorList>
    </citation>
    <scope>NUCLEOTIDE SEQUENCE</scope>
    <source>
        <strain evidence="2">PR6</strain>
    </source>
</reference>
<dbReference type="InterPro" id="IPR000914">
    <property type="entry name" value="SBP_5_dom"/>
</dbReference>
<evidence type="ECO:0000259" key="1">
    <source>
        <dbReference type="Pfam" id="PF00496"/>
    </source>
</evidence>
<evidence type="ECO:0000313" key="2">
    <source>
        <dbReference type="EMBL" id="UJG45004.1"/>
    </source>
</evidence>
<gene>
    <name evidence="2" type="ORF">K9W46_14440</name>
</gene>